<comment type="caution">
    <text evidence="3">The sequence shown here is derived from an EMBL/GenBank/DDBJ whole genome shotgun (WGS) entry which is preliminary data.</text>
</comment>
<feature type="compositionally biased region" description="Polar residues" evidence="1">
    <location>
        <begin position="408"/>
        <end position="428"/>
    </location>
</feature>
<evidence type="ECO:0000313" key="4">
    <source>
        <dbReference type="Proteomes" id="UP000823674"/>
    </source>
</evidence>
<proteinExistence type="predicted"/>
<dbReference type="PANTHER" id="PTHR37260">
    <property type="entry name" value="PHOSPHORELAY PROTEIN"/>
    <property type="match status" value="1"/>
</dbReference>
<feature type="compositionally biased region" description="Polar residues" evidence="1">
    <location>
        <begin position="114"/>
        <end position="126"/>
    </location>
</feature>
<feature type="compositionally biased region" description="Polar residues" evidence="1">
    <location>
        <begin position="389"/>
        <end position="398"/>
    </location>
</feature>
<evidence type="ECO:0000313" key="3">
    <source>
        <dbReference type="EMBL" id="KAG5383379.1"/>
    </source>
</evidence>
<name>A0ABQ7L9Z4_BRACM</name>
<protein>
    <submittedName>
        <fullName evidence="3">Uncharacterized protein</fullName>
    </submittedName>
</protein>
<feature type="compositionally biased region" description="Low complexity" evidence="1">
    <location>
        <begin position="346"/>
        <end position="364"/>
    </location>
</feature>
<dbReference type="Proteomes" id="UP000823674">
    <property type="component" value="Chromosome A09"/>
</dbReference>
<organism evidence="3 4">
    <name type="scientific">Brassica rapa subsp. trilocularis</name>
    <dbReference type="NCBI Taxonomy" id="1813537"/>
    <lineage>
        <taxon>Eukaryota</taxon>
        <taxon>Viridiplantae</taxon>
        <taxon>Streptophyta</taxon>
        <taxon>Embryophyta</taxon>
        <taxon>Tracheophyta</taxon>
        <taxon>Spermatophyta</taxon>
        <taxon>Magnoliopsida</taxon>
        <taxon>eudicotyledons</taxon>
        <taxon>Gunneridae</taxon>
        <taxon>Pentapetalae</taxon>
        <taxon>rosids</taxon>
        <taxon>malvids</taxon>
        <taxon>Brassicales</taxon>
        <taxon>Brassicaceae</taxon>
        <taxon>Brassiceae</taxon>
        <taxon>Brassica</taxon>
    </lineage>
</organism>
<evidence type="ECO:0000256" key="1">
    <source>
        <dbReference type="SAM" id="MobiDB-lite"/>
    </source>
</evidence>
<feature type="compositionally biased region" description="Basic residues" evidence="1">
    <location>
        <begin position="89"/>
        <end position="111"/>
    </location>
</feature>
<sequence length="443" mass="48405">MGPFTCLLMGLRAQLNLSLKTVSCVIESRMSPISSSSSLDAVHILSLSLKQKLLRSSPVQCFVLKISRTAFDFDFDQKGSAAMDTKALAKSKRAHTQHHTKKSHPLHKPKAGKVNQTKSPVQSALPSNLDRYDDEPDLGLSTNQPADVIVPKSKGADYLHLISEAKAESHSKIENDSDCLSSLDDLLHDEFSRVVGAMISARGEGLLSWMEDDNFIVEEDGSVSHNEPGFLSLDLNALETMLEKVEVHERLYIEADLLLPEPCTSQVNRDKELNCSHTSQDAEAVTTRLNEPVQRESSGKIDPVVTQGESSAFKDIQILTQQPDKSSAIESDLDFLLDSFSEEPKPVASASSTSSQNPSVQRSSAFETELDSLLSSHGGGEPLHRPANPSDQKLTTTGFDDMLDDLLESTSVATKPQENQTPLSSTVGKSKVIEEFDSWLDTI</sequence>
<feature type="region of interest" description="Disordered" evidence="1">
    <location>
        <begin position="345"/>
        <end position="428"/>
    </location>
</feature>
<feature type="signal peptide" evidence="2">
    <location>
        <begin position="1"/>
        <end position="18"/>
    </location>
</feature>
<keyword evidence="4" id="KW-1185">Reference proteome</keyword>
<keyword evidence="2" id="KW-0732">Signal</keyword>
<accession>A0ABQ7L9Z4</accession>
<feature type="region of interest" description="Disordered" evidence="1">
    <location>
        <begin position="86"/>
        <end position="136"/>
    </location>
</feature>
<dbReference type="InterPro" id="IPR053342">
    <property type="entry name" value="Exosome_cofactor/PTGS_suppr"/>
</dbReference>
<feature type="chain" id="PRO_5046777010" evidence="2">
    <location>
        <begin position="19"/>
        <end position="443"/>
    </location>
</feature>
<reference evidence="3 4" key="1">
    <citation type="submission" date="2021-03" db="EMBL/GenBank/DDBJ databases">
        <authorList>
            <person name="King G.J."/>
            <person name="Bancroft I."/>
            <person name="Baten A."/>
            <person name="Bloomfield J."/>
            <person name="Borpatragohain P."/>
            <person name="He Z."/>
            <person name="Irish N."/>
            <person name="Irwin J."/>
            <person name="Liu K."/>
            <person name="Mauleon R.P."/>
            <person name="Moore J."/>
            <person name="Morris R."/>
            <person name="Ostergaard L."/>
            <person name="Wang B."/>
            <person name="Wells R."/>
        </authorList>
    </citation>
    <scope>NUCLEOTIDE SEQUENCE [LARGE SCALE GENOMIC DNA]</scope>
    <source>
        <strain evidence="3">R-o-18</strain>
        <tissue evidence="3">Leaf</tissue>
    </source>
</reference>
<dbReference type="EMBL" id="JADBGQ010000008">
    <property type="protein sequence ID" value="KAG5383379.1"/>
    <property type="molecule type" value="Genomic_DNA"/>
</dbReference>
<feature type="region of interest" description="Disordered" evidence="1">
    <location>
        <begin position="274"/>
        <end position="305"/>
    </location>
</feature>
<evidence type="ECO:0000256" key="2">
    <source>
        <dbReference type="SAM" id="SignalP"/>
    </source>
</evidence>
<gene>
    <name evidence="3" type="primary">A09p024310.1_BraROA</name>
    <name evidence="3" type="ORF">IGI04_034849</name>
</gene>
<dbReference type="PANTHER" id="PTHR37260:SF2">
    <property type="entry name" value="PROTEIN ECERIFERUM 16"/>
    <property type="match status" value="1"/>
</dbReference>